<feature type="transmembrane region" description="Helical" evidence="1">
    <location>
        <begin position="6"/>
        <end position="26"/>
    </location>
</feature>
<feature type="transmembrane region" description="Helical" evidence="1">
    <location>
        <begin position="102"/>
        <end position="123"/>
    </location>
</feature>
<feature type="transmembrane region" description="Helical" evidence="1">
    <location>
        <begin position="172"/>
        <end position="196"/>
    </location>
</feature>
<evidence type="ECO:0000256" key="1">
    <source>
        <dbReference type="SAM" id="Phobius"/>
    </source>
</evidence>
<protein>
    <recommendedName>
        <fullName evidence="4">Protease PrsW</fullName>
    </recommendedName>
</protein>
<organism evidence="2 3">
    <name type="scientific">Candidatus Lloydbacteria bacterium CG22_combo_CG10-13_8_21_14_all_47_15</name>
    <dbReference type="NCBI Taxonomy" id="1974635"/>
    <lineage>
        <taxon>Bacteria</taxon>
        <taxon>Candidatus Lloydiibacteriota</taxon>
    </lineage>
</organism>
<name>A0A2H0CTJ4_9BACT</name>
<proteinExistence type="predicted"/>
<feature type="transmembrane region" description="Helical" evidence="1">
    <location>
        <begin position="38"/>
        <end position="56"/>
    </location>
</feature>
<dbReference type="AlphaFoldDB" id="A0A2H0CTJ4"/>
<feature type="transmembrane region" description="Helical" evidence="1">
    <location>
        <begin position="143"/>
        <end position="165"/>
    </location>
</feature>
<evidence type="ECO:0000313" key="3">
    <source>
        <dbReference type="Proteomes" id="UP000230638"/>
    </source>
</evidence>
<comment type="caution">
    <text evidence="2">The sequence shown here is derived from an EMBL/GenBank/DDBJ whole genome shotgun (WGS) entry which is preliminary data.</text>
</comment>
<dbReference type="PANTHER" id="PTHR36844:SF1">
    <property type="entry name" value="PROTEASE PRSW"/>
    <property type="match status" value="1"/>
</dbReference>
<dbReference type="PANTHER" id="PTHR36844">
    <property type="entry name" value="PROTEASE PRSW"/>
    <property type="match status" value="1"/>
</dbReference>
<evidence type="ECO:0000313" key="2">
    <source>
        <dbReference type="EMBL" id="PIP73243.1"/>
    </source>
</evidence>
<keyword evidence="1" id="KW-0472">Membrane</keyword>
<dbReference type="Pfam" id="PF13367">
    <property type="entry name" value="PrsW-protease"/>
    <property type="match status" value="1"/>
</dbReference>
<feature type="transmembrane region" description="Helical" evidence="1">
    <location>
        <begin position="202"/>
        <end position="219"/>
    </location>
</feature>
<dbReference type="Proteomes" id="UP000230638">
    <property type="component" value="Unassembled WGS sequence"/>
</dbReference>
<accession>A0A2H0CTJ4</accession>
<gene>
    <name evidence="2" type="ORF">COW88_02515</name>
</gene>
<dbReference type="EMBL" id="PCTL01000026">
    <property type="protein sequence ID" value="PIP73243.1"/>
    <property type="molecule type" value="Genomic_DNA"/>
</dbReference>
<keyword evidence="1" id="KW-1133">Transmembrane helix</keyword>
<dbReference type="InterPro" id="IPR026898">
    <property type="entry name" value="PrsW"/>
</dbReference>
<keyword evidence="1" id="KW-0812">Transmembrane</keyword>
<sequence length="228" mass="25252">MPSPDTLFYALIGGVLPAVLWLWFWLKEDGKHPEPRSLIIKMFIAGMVAVVLVFPIEKWAYNIIESSFAIIFAWAIIEEVMKFAAAYTAGLSTRFFDEPIDAVIYFITVALGFAALENTLFIIKPLLDGEALLGALTGNLRFVGATLLHVAASGSIGAALAFSFYKSRAIQIISMVVGLGAAIILHTVFNFFIIHYEGTNTFYILGALWFVVILLILMLERIKRLQAK</sequence>
<dbReference type="GO" id="GO:0008233">
    <property type="term" value="F:peptidase activity"/>
    <property type="evidence" value="ECO:0007669"/>
    <property type="project" value="InterPro"/>
</dbReference>
<evidence type="ECO:0008006" key="4">
    <source>
        <dbReference type="Google" id="ProtNLM"/>
    </source>
</evidence>
<feature type="transmembrane region" description="Helical" evidence="1">
    <location>
        <begin position="68"/>
        <end position="90"/>
    </location>
</feature>
<reference evidence="2 3" key="1">
    <citation type="submission" date="2017-09" db="EMBL/GenBank/DDBJ databases">
        <title>Depth-based differentiation of microbial function through sediment-hosted aquifers and enrichment of novel symbionts in the deep terrestrial subsurface.</title>
        <authorList>
            <person name="Probst A.J."/>
            <person name="Ladd B."/>
            <person name="Jarett J.K."/>
            <person name="Geller-Mcgrath D.E."/>
            <person name="Sieber C.M."/>
            <person name="Emerson J.B."/>
            <person name="Anantharaman K."/>
            <person name="Thomas B.C."/>
            <person name="Malmstrom R."/>
            <person name="Stieglmeier M."/>
            <person name="Klingl A."/>
            <person name="Woyke T."/>
            <person name="Ryan C.M."/>
            <person name="Banfield J.F."/>
        </authorList>
    </citation>
    <scope>NUCLEOTIDE SEQUENCE [LARGE SCALE GENOMIC DNA]</scope>
    <source>
        <strain evidence="2">CG22_combo_CG10-13_8_21_14_all_47_15</strain>
    </source>
</reference>